<proteinExistence type="predicted"/>
<reference evidence="2" key="1">
    <citation type="submission" date="2024-06" db="EMBL/GenBank/DDBJ databases">
        <authorList>
            <person name="Liu X."/>
            <person name="Lenzi L."/>
            <person name="Haldenby T S."/>
            <person name="Uol C."/>
        </authorList>
    </citation>
    <scope>NUCLEOTIDE SEQUENCE</scope>
</reference>
<sequence length="258" mass="28787">MNPYRRVGVVQIHPLQKGDDDKLDSVHPTLAEVEQDLQTGRRPHRLETSVLWMKKIDLIKVNATLSVLYVCLGLIIVLLALIFRPQNYLTNSRTVCSMGICSIRDETRTPTELFRNDIVHGVFHPNFFTPIICGLIFIAYGGLVLSGLTRKVINAGHILNWVVVASCWYASVDACAHTSNLFFKNPYAFSWTGSATRTVLIPMILTFAALLVFIQATVNLPNLRVCKIRQYSDTVAQGSDLSKSGNYIPTPKPSLILD</sequence>
<dbReference type="EMBL" id="CAXLJL010000123">
    <property type="protein sequence ID" value="CAL5132202.1"/>
    <property type="molecule type" value="Genomic_DNA"/>
</dbReference>
<dbReference type="AlphaFoldDB" id="A0AAV2T9S7"/>
<keyword evidence="1" id="KW-0812">Transmembrane</keyword>
<feature type="transmembrane region" description="Helical" evidence="1">
    <location>
        <begin position="158"/>
        <end position="179"/>
    </location>
</feature>
<feature type="transmembrane region" description="Helical" evidence="1">
    <location>
        <begin position="63"/>
        <end position="83"/>
    </location>
</feature>
<protein>
    <submittedName>
        <fullName evidence="2">Uncharacterized protein</fullName>
    </submittedName>
</protein>
<organism evidence="2 3">
    <name type="scientific">Calicophoron daubneyi</name>
    <name type="common">Rumen fluke</name>
    <name type="synonym">Paramphistomum daubneyi</name>
    <dbReference type="NCBI Taxonomy" id="300641"/>
    <lineage>
        <taxon>Eukaryota</taxon>
        <taxon>Metazoa</taxon>
        <taxon>Spiralia</taxon>
        <taxon>Lophotrochozoa</taxon>
        <taxon>Platyhelminthes</taxon>
        <taxon>Trematoda</taxon>
        <taxon>Digenea</taxon>
        <taxon>Plagiorchiida</taxon>
        <taxon>Pronocephalata</taxon>
        <taxon>Paramphistomoidea</taxon>
        <taxon>Paramphistomidae</taxon>
        <taxon>Calicophoron</taxon>
    </lineage>
</organism>
<feature type="transmembrane region" description="Helical" evidence="1">
    <location>
        <begin position="127"/>
        <end position="146"/>
    </location>
</feature>
<accession>A0AAV2T9S7</accession>
<dbReference type="Proteomes" id="UP001497525">
    <property type="component" value="Unassembled WGS sequence"/>
</dbReference>
<evidence type="ECO:0000313" key="3">
    <source>
        <dbReference type="Proteomes" id="UP001497525"/>
    </source>
</evidence>
<gene>
    <name evidence="2" type="ORF">CDAUBV1_LOCUS5046</name>
</gene>
<evidence type="ECO:0000313" key="2">
    <source>
        <dbReference type="EMBL" id="CAL5132202.1"/>
    </source>
</evidence>
<feature type="transmembrane region" description="Helical" evidence="1">
    <location>
        <begin position="199"/>
        <end position="220"/>
    </location>
</feature>
<comment type="caution">
    <text evidence="2">The sequence shown here is derived from an EMBL/GenBank/DDBJ whole genome shotgun (WGS) entry which is preliminary data.</text>
</comment>
<keyword evidence="1" id="KW-0472">Membrane</keyword>
<keyword evidence="1" id="KW-1133">Transmembrane helix</keyword>
<name>A0AAV2T9S7_CALDB</name>
<evidence type="ECO:0000256" key="1">
    <source>
        <dbReference type="SAM" id="Phobius"/>
    </source>
</evidence>